<dbReference type="RefSeq" id="WP_269478534.1">
    <property type="nucleotide sequence ID" value="NZ_JAOSHN010000004.1"/>
</dbReference>
<dbReference type="NCBIfam" id="NF041498">
    <property type="entry name" value="MobP2"/>
    <property type="match status" value="1"/>
</dbReference>
<dbReference type="InterPro" id="IPR041073">
    <property type="entry name" value="MobL"/>
</dbReference>
<sequence>MAAGIILKAKFLTASGKGYAGYINYIDRPEAITDALAIKDITDYDVFGTYMDYMGNPEKSTGLFTEKYDVLSAEGKEELKALFRQSQEKGGLLYQTLFSFESQWLKENGLMDSQGKVMEPKLREYTRQSVACLQKAEGMESWVWSAAVHYNTKHVHIHIALADPYPSWQEGRGRCKRNKKTGALYQRGKLKPKTLEKTKAAFVNLAIRSKEENAKLNEIVRERIVLGKKLFPFAAQEGGAIHAQFSKLLQELPENRQLWNYNMAAMEPYREQIDELSRLFIDSYFPEEYADFKMRIDRLADAYQKSYGDSRWAGAFAEGKERDLYARLGNAILAECKAVRKEECGLRQGTYSQWKQAPMSTAWVNQIYYAIRGVLWEDTQSLKNQAAYERLRKEQEHSKE</sequence>
<proteinExistence type="predicted"/>
<accession>A0A9J6QTP6</accession>
<protein>
    <submittedName>
        <fullName evidence="1">Relaxase MobL</fullName>
    </submittedName>
</protein>
<dbReference type="Pfam" id="PF18555">
    <property type="entry name" value="MobL"/>
    <property type="match status" value="1"/>
</dbReference>
<dbReference type="InterPro" id="IPR048101">
    <property type="entry name" value="MobP2"/>
</dbReference>
<reference evidence="1" key="1">
    <citation type="submission" date="2022-09" db="EMBL/GenBank/DDBJ databases">
        <title>Culturomic study of gut microbiota in children with autism spectrum disorder.</title>
        <authorList>
            <person name="Efimov B.A."/>
            <person name="Chaplin A.V."/>
            <person name="Sokolova S.R."/>
            <person name="Pikina A.P."/>
            <person name="Korzhanova M."/>
            <person name="Belova V."/>
            <person name="Korostin D."/>
        </authorList>
    </citation>
    <scope>NUCLEOTIDE SEQUENCE</scope>
    <source>
        <strain evidence="1">ASD5510</strain>
    </source>
</reference>
<organism evidence="1 2">
    <name type="scientific">Hominibacterium faecale</name>
    <dbReference type="NCBI Taxonomy" id="2839743"/>
    <lineage>
        <taxon>Bacteria</taxon>
        <taxon>Bacillati</taxon>
        <taxon>Bacillota</taxon>
        <taxon>Clostridia</taxon>
        <taxon>Peptostreptococcales</taxon>
        <taxon>Anaerovoracaceae</taxon>
        <taxon>Hominibacterium</taxon>
    </lineage>
</organism>
<name>A0A9J6QTP6_9FIRM</name>
<gene>
    <name evidence="1" type="primary">mobL</name>
    <name evidence="1" type="ORF">OBO34_11250</name>
</gene>
<evidence type="ECO:0000313" key="2">
    <source>
        <dbReference type="Proteomes" id="UP001065549"/>
    </source>
</evidence>
<evidence type="ECO:0000313" key="1">
    <source>
        <dbReference type="EMBL" id="MCU7378932.1"/>
    </source>
</evidence>
<dbReference type="AlphaFoldDB" id="A0A9J6QTP6"/>
<keyword evidence="2" id="KW-1185">Reference proteome</keyword>
<dbReference type="EMBL" id="JAOSHN010000004">
    <property type="protein sequence ID" value="MCU7378932.1"/>
    <property type="molecule type" value="Genomic_DNA"/>
</dbReference>
<dbReference type="Proteomes" id="UP001065549">
    <property type="component" value="Unassembled WGS sequence"/>
</dbReference>
<comment type="caution">
    <text evidence="1">The sequence shown here is derived from an EMBL/GenBank/DDBJ whole genome shotgun (WGS) entry which is preliminary data.</text>
</comment>